<dbReference type="HOGENOM" id="CLU_017332_0_1_1"/>
<dbReference type="InterPro" id="IPR041728">
    <property type="entry name" value="GPAT/DHAPAT_LPLAT"/>
</dbReference>
<dbReference type="PANTHER" id="PTHR12563">
    <property type="entry name" value="GLYCEROL-3-PHOSPHATE ACYLTRANSFERASE"/>
    <property type="match status" value="1"/>
</dbReference>
<dbReference type="PANTHER" id="PTHR12563:SF17">
    <property type="entry name" value="DIHYDROXYACETONE PHOSPHATE ACYLTRANSFERASE"/>
    <property type="match status" value="1"/>
</dbReference>
<keyword evidence="4" id="KW-0472">Membrane</keyword>
<comment type="similarity">
    <text evidence="2 6">Belongs to the GPAT/DAPAT family.</text>
</comment>
<dbReference type="InterPro" id="IPR022284">
    <property type="entry name" value="GPAT/DHAPAT"/>
</dbReference>
<name>R7TJ54_CAPTE</name>
<reference evidence="10" key="1">
    <citation type="submission" date="2012-12" db="EMBL/GenBank/DDBJ databases">
        <authorList>
            <person name="Hellsten U."/>
            <person name="Grimwood J."/>
            <person name="Chapman J.A."/>
            <person name="Shapiro H."/>
            <person name="Aerts A."/>
            <person name="Otillar R.P."/>
            <person name="Terry A.Y."/>
            <person name="Boore J.L."/>
            <person name="Simakov O."/>
            <person name="Marletaz F."/>
            <person name="Cho S.-J."/>
            <person name="Edsinger-Gonzales E."/>
            <person name="Havlak P."/>
            <person name="Kuo D.-H."/>
            <person name="Larsson T."/>
            <person name="Lv J."/>
            <person name="Arendt D."/>
            <person name="Savage R."/>
            <person name="Osoegawa K."/>
            <person name="de Jong P."/>
            <person name="Lindberg D.R."/>
            <person name="Seaver E.C."/>
            <person name="Weisblat D.A."/>
            <person name="Putnam N.H."/>
            <person name="Grigoriev I.V."/>
            <person name="Rokhsar D.S."/>
        </authorList>
    </citation>
    <scope>NUCLEOTIDE SEQUENCE</scope>
    <source>
        <strain evidence="10">I ESC-2004</strain>
    </source>
</reference>
<evidence type="ECO:0000256" key="5">
    <source>
        <dbReference type="ARBA" id="ARBA00023315"/>
    </source>
</evidence>
<evidence type="ECO:0000256" key="4">
    <source>
        <dbReference type="ARBA" id="ARBA00023136"/>
    </source>
</evidence>
<dbReference type="GO" id="GO:0012505">
    <property type="term" value="C:endomembrane system"/>
    <property type="evidence" value="ECO:0007669"/>
    <property type="project" value="UniProtKB-SubCell"/>
</dbReference>
<dbReference type="Proteomes" id="UP000014760">
    <property type="component" value="Unassembled WGS sequence"/>
</dbReference>
<dbReference type="Pfam" id="PF01553">
    <property type="entry name" value="Acyltransferase"/>
    <property type="match status" value="1"/>
</dbReference>
<gene>
    <name evidence="8" type="ORF">CAPTEDRAFT_166376</name>
</gene>
<dbReference type="EMBL" id="AMQN01013949">
    <property type="status" value="NOT_ANNOTATED_CDS"/>
    <property type="molecule type" value="Genomic_DNA"/>
</dbReference>
<dbReference type="GO" id="GO:0016287">
    <property type="term" value="F:glycerone-phosphate O-acyltransferase activity"/>
    <property type="evidence" value="ECO:0007669"/>
    <property type="project" value="TreeGrafter"/>
</dbReference>
<dbReference type="GO" id="GO:0008611">
    <property type="term" value="P:ether lipid biosynthetic process"/>
    <property type="evidence" value="ECO:0007669"/>
    <property type="project" value="TreeGrafter"/>
</dbReference>
<keyword evidence="10" id="KW-1185">Reference proteome</keyword>
<dbReference type="PIRSF" id="PIRSF000437">
    <property type="entry name" value="GPAT_DHAPAT"/>
    <property type="match status" value="1"/>
</dbReference>
<reference evidence="9" key="3">
    <citation type="submission" date="2015-06" db="UniProtKB">
        <authorList>
            <consortium name="EnsemblMetazoa"/>
        </authorList>
    </citation>
    <scope>IDENTIFICATION</scope>
</reference>
<evidence type="ECO:0000313" key="9">
    <source>
        <dbReference type="EnsemblMetazoa" id="CapteP166376"/>
    </source>
</evidence>
<dbReference type="OMA" id="RFNLEWY"/>
<dbReference type="OrthoDB" id="10255570at2759"/>
<dbReference type="GO" id="GO:0008654">
    <property type="term" value="P:phospholipid biosynthetic process"/>
    <property type="evidence" value="ECO:0007669"/>
    <property type="project" value="TreeGrafter"/>
</dbReference>
<dbReference type="GO" id="GO:0004366">
    <property type="term" value="F:glycerol-3-phosphate O-acyltransferase activity"/>
    <property type="evidence" value="ECO:0007669"/>
    <property type="project" value="TreeGrafter"/>
</dbReference>
<dbReference type="EnsemblMetazoa" id="CapteT166376">
    <property type="protein sequence ID" value="CapteP166376"/>
    <property type="gene ID" value="CapteG166376"/>
</dbReference>
<dbReference type="Pfam" id="PF19277">
    <property type="entry name" value="GPAT_C"/>
    <property type="match status" value="1"/>
</dbReference>
<evidence type="ECO:0000256" key="6">
    <source>
        <dbReference type="PIRNR" id="PIRNR000437"/>
    </source>
</evidence>
<dbReference type="CDD" id="cd07993">
    <property type="entry name" value="LPLAT_DHAPAT-like"/>
    <property type="match status" value="1"/>
</dbReference>
<organism evidence="8">
    <name type="scientific">Capitella teleta</name>
    <name type="common">Polychaete worm</name>
    <dbReference type="NCBI Taxonomy" id="283909"/>
    <lineage>
        <taxon>Eukaryota</taxon>
        <taxon>Metazoa</taxon>
        <taxon>Spiralia</taxon>
        <taxon>Lophotrochozoa</taxon>
        <taxon>Annelida</taxon>
        <taxon>Polychaeta</taxon>
        <taxon>Sedentaria</taxon>
        <taxon>Scolecida</taxon>
        <taxon>Capitellidae</taxon>
        <taxon>Capitella</taxon>
    </lineage>
</organism>
<evidence type="ECO:0000256" key="2">
    <source>
        <dbReference type="ARBA" id="ARBA00007937"/>
    </source>
</evidence>
<evidence type="ECO:0000259" key="7">
    <source>
        <dbReference type="SMART" id="SM00563"/>
    </source>
</evidence>
<accession>R7TJ54</accession>
<dbReference type="GO" id="GO:0019432">
    <property type="term" value="P:triglyceride biosynthetic process"/>
    <property type="evidence" value="ECO:0007669"/>
    <property type="project" value="TreeGrafter"/>
</dbReference>
<dbReference type="GO" id="GO:0006631">
    <property type="term" value="P:fatty acid metabolic process"/>
    <property type="evidence" value="ECO:0007669"/>
    <property type="project" value="TreeGrafter"/>
</dbReference>
<proteinExistence type="inferred from homology"/>
<keyword evidence="5 6" id="KW-0012">Acyltransferase</keyword>
<dbReference type="SMART" id="SM00563">
    <property type="entry name" value="PlsC"/>
    <property type="match status" value="1"/>
</dbReference>
<evidence type="ECO:0000313" key="10">
    <source>
        <dbReference type="Proteomes" id="UP000014760"/>
    </source>
</evidence>
<dbReference type="InterPro" id="IPR045520">
    <property type="entry name" value="GPAT/DHAPAT_C"/>
</dbReference>
<feature type="domain" description="Phospholipid/glycerol acyltransferase" evidence="7">
    <location>
        <begin position="130"/>
        <end position="260"/>
    </location>
</feature>
<evidence type="ECO:0000256" key="3">
    <source>
        <dbReference type="ARBA" id="ARBA00022679"/>
    </source>
</evidence>
<sequence length="679" mass="78127">MAHYKDGYEDILEERRHKSDLKYCVKQRKDVPQYKYRKRRSPEEVKEHVIHSDRVKYTVEKLADRLHVTQEAVRREAQSILDEMAHSLNLKAVRGFAYFLIKIFKSLFRRIYVNEEGVRQLHRLIHEYPVLLMPTHRSYMDFLLISYIFYEYDLPLPVIAAAMADFSNMKFFGWLLRQCGAFYIRRSFGTDELYWAIFTEYVQTQLRNGDQPMEFFVEGTRSRTSKSYTPRIGMLAAALESYFKAELPDVMIVPISISYDRILEESLYAFELLGIPKPKESASGVFKARSILSEDFGCVHFFIADAISIRQFSTGHIDRVCHALEPRYINNLTKEEAELTTQLAFQIVREQQRHLVISPWAIMAAILMQSWETGISVRQLVKESDWLKRQAANMGAYVDWPGNTSPDSVVRHYLGLHTNILAVSDDMVMPRLVQPSAHVKVQNDHVMLNAATNIILSSYRNQLMHVFVRVAMVSLSINGCMQDCLSMDNLYSQYCFLEKIMARDFVFQPGHTRADFEQALLMLQHSGGLCASDGGVLVKKSITKHTTFYSQMFEPFLLAYWVLCQHLLSMSGSVHGRPLPRRLKDLARDAQVLGKRLVEQEAIKHYEVLSLDILGNGLATLASMGAMYKDKRNEENWLSPNHVMVSQIAQQLAAFIEVPAVQVTQEACKSIRVVLTAKI</sequence>
<dbReference type="GO" id="GO:0031966">
    <property type="term" value="C:mitochondrial membrane"/>
    <property type="evidence" value="ECO:0007669"/>
    <property type="project" value="TreeGrafter"/>
</dbReference>
<dbReference type="SUPFAM" id="SSF69593">
    <property type="entry name" value="Glycerol-3-phosphate (1)-acyltransferase"/>
    <property type="match status" value="1"/>
</dbReference>
<dbReference type="GO" id="GO:0005778">
    <property type="term" value="C:peroxisomal membrane"/>
    <property type="evidence" value="ECO:0007669"/>
    <property type="project" value="TreeGrafter"/>
</dbReference>
<dbReference type="FunCoup" id="R7TJ54">
    <property type="interactions" value="1277"/>
</dbReference>
<comment type="subcellular location">
    <subcellularLocation>
        <location evidence="1">Endomembrane system</location>
        <topology evidence="1">Peripheral membrane protein</topology>
    </subcellularLocation>
</comment>
<evidence type="ECO:0000313" key="8">
    <source>
        <dbReference type="EMBL" id="ELT91140.1"/>
    </source>
</evidence>
<dbReference type="EMBL" id="KB310625">
    <property type="protein sequence ID" value="ELT91140.1"/>
    <property type="molecule type" value="Genomic_DNA"/>
</dbReference>
<dbReference type="STRING" id="283909.R7TJ54"/>
<reference evidence="8 10" key="2">
    <citation type="journal article" date="2013" name="Nature">
        <title>Insights into bilaterian evolution from three spiralian genomes.</title>
        <authorList>
            <person name="Simakov O."/>
            <person name="Marletaz F."/>
            <person name="Cho S.J."/>
            <person name="Edsinger-Gonzales E."/>
            <person name="Havlak P."/>
            <person name="Hellsten U."/>
            <person name="Kuo D.H."/>
            <person name="Larsson T."/>
            <person name="Lv J."/>
            <person name="Arendt D."/>
            <person name="Savage R."/>
            <person name="Osoegawa K."/>
            <person name="de Jong P."/>
            <person name="Grimwood J."/>
            <person name="Chapman J.A."/>
            <person name="Shapiro H."/>
            <person name="Aerts A."/>
            <person name="Otillar R.P."/>
            <person name="Terry A.Y."/>
            <person name="Boore J.L."/>
            <person name="Grigoriev I.V."/>
            <person name="Lindberg D.R."/>
            <person name="Seaver E.C."/>
            <person name="Weisblat D.A."/>
            <person name="Putnam N.H."/>
            <person name="Rokhsar D.S."/>
        </authorList>
    </citation>
    <scope>NUCLEOTIDE SEQUENCE</scope>
    <source>
        <strain evidence="8 10">I ESC-2004</strain>
    </source>
</reference>
<dbReference type="AlphaFoldDB" id="R7TJ54"/>
<protein>
    <recommendedName>
        <fullName evidence="7">Phospholipid/glycerol acyltransferase domain-containing protein</fullName>
    </recommendedName>
</protein>
<evidence type="ECO:0000256" key="1">
    <source>
        <dbReference type="ARBA" id="ARBA00004184"/>
    </source>
</evidence>
<dbReference type="InterPro" id="IPR002123">
    <property type="entry name" value="Plipid/glycerol_acylTrfase"/>
</dbReference>
<keyword evidence="3 6" id="KW-0808">Transferase</keyword>